<evidence type="ECO:0000259" key="10">
    <source>
        <dbReference type="PROSITE" id="PS50048"/>
    </source>
</evidence>
<dbReference type="FunFam" id="3.30.160.60:FF:000110">
    <property type="entry name" value="Zinc finger protein-like"/>
    <property type="match status" value="1"/>
</dbReference>
<dbReference type="Proteomes" id="UP000310708">
    <property type="component" value="Unassembled WGS sequence"/>
</dbReference>
<keyword evidence="2" id="KW-0677">Repeat</keyword>
<dbReference type="GO" id="GO:0008270">
    <property type="term" value="F:zinc ion binding"/>
    <property type="evidence" value="ECO:0007669"/>
    <property type="project" value="UniProtKB-KW"/>
</dbReference>
<dbReference type="PANTHER" id="PTHR47660:SF2">
    <property type="entry name" value="TRANSCRIPTION FACTOR WITH C2H2 AND ZN(2)-CYS(6) DNA BINDING DOMAIN (EUROFUNG)"/>
    <property type="match status" value="1"/>
</dbReference>
<evidence type="ECO:0000313" key="23">
    <source>
        <dbReference type="Proteomes" id="UP000310708"/>
    </source>
</evidence>
<dbReference type="PROSITE" id="PS50048">
    <property type="entry name" value="ZN2_CY6_FUNGAL_2"/>
    <property type="match status" value="1"/>
</dbReference>
<dbReference type="SMART" id="SM00066">
    <property type="entry name" value="GAL4"/>
    <property type="match status" value="1"/>
</dbReference>
<dbReference type="AlphaFoldDB" id="A0A4T0QVR2"/>
<dbReference type="EMBL" id="SPRV01000009">
    <property type="protein sequence ID" value="TIC69669.1"/>
    <property type="molecule type" value="Genomic_DNA"/>
</dbReference>
<feature type="region of interest" description="Disordered" evidence="9">
    <location>
        <begin position="124"/>
        <end position="152"/>
    </location>
</feature>
<evidence type="ECO:0000256" key="3">
    <source>
        <dbReference type="ARBA" id="ARBA00022771"/>
    </source>
</evidence>
<dbReference type="GO" id="GO:0000981">
    <property type="term" value="F:DNA-binding transcription factor activity, RNA polymerase II-specific"/>
    <property type="evidence" value="ECO:0007669"/>
    <property type="project" value="InterPro"/>
</dbReference>
<evidence type="ECO:0000313" key="22">
    <source>
        <dbReference type="Proteomes" id="UP000310685"/>
    </source>
</evidence>
<accession>A0A4T0QVR2</accession>
<feature type="compositionally biased region" description="Pro residues" evidence="9">
    <location>
        <begin position="125"/>
        <end position="136"/>
    </location>
</feature>
<dbReference type="Proteomes" id="UP000309601">
    <property type="component" value="Unassembled WGS sequence"/>
</dbReference>
<name>A0A4T0QVR2_9BASI</name>
<evidence type="ECO:0000313" key="16">
    <source>
        <dbReference type="EMBL" id="TIC66704.1"/>
    </source>
</evidence>
<dbReference type="SMART" id="SM00355">
    <property type="entry name" value="ZnF_C2H2"/>
    <property type="match status" value="2"/>
</dbReference>
<keyword evidence="3 8" id="KW-0863">Zinc-finger</keyword>
<dbReference type="InterPro" id="IPR001138">
    <property type="entry name" value="Zn2Cys6_DnaBD"/>
</dbReference>
<evidence type="ECO:0000313" key="14">
    <source>
        <dbReference type="EMBL" id="TIC28577.1"/>
    </source>
</evidence>
<dbReference type="InterPro" id="IPR036236">
    <property type="entry name" value="Znf_C2H2_sf"/>
</dbReference>
<evidence type="ECO:0000313" key="15">
    <source>
        <dbReference type="EMBL" id="TIC63003.1"/>
    </source>
</evidence>
<dbReference type="PANTHER" id="PTHR47660">
    <property type="entry name" value="TRANSCRIPTION FACTOR WITH C2H2 AND ZN(2)-CYS(6) DNA BINDING DOMAIN (EUROFUNG)-RELATED-RELATED"/>
    <property type="match status" value="1"/>
</dbReference>
<organism evidence="14 19">
    <name type="scientific">Wallemia mellicola</name>
    <dbReference type="NCBI Taxonomy" id="1708541"/>
    <lineage>
        <taxon>Eukaryota</taxon>
        <taxon>Fungi</taxon>
        <taxon>Dikarya</taxon>
        <taxon>Basidiomycota</taxon>
        <taxon>Wallemiomycotina</taxon>
        <taxon>Wallemiomycetes</taxon>
        <taxon>Wallemiales</taxon>
        <taxon>Wallemiaceae</taxon>
        <taxon>Wallemia</taxon>
    </lineage>
</organism>
<evidence type="ECO:0000313" key="19">
    <source>
        <dbReference type="Proteomes" id="UP000305647"/>
    </source>
</evidence>
<feature type="domain" description="C2H2-type" evidence="11">
    <location>
        <begin position="7"/>
        <end position="40"/>
    </location>
</feature>
<dbReference type="InterPro" id="IPR036864">
    <property type="entry name" value="Zn2-C6_fun-type_DNA-bd_sf"/>
</dbReference>
<sequence>MTESQQHKCDDCQKLFSRYEHLVRHINSARPTMLSVAEFPTDRNERPHVCSFCSRSFARSDVLTRHITLHTRPATAMTKDRRHRIHRACTNCKSSKLKCDGLKPTCTRCNQRGKQCSFMAEMPKPEPFTPASPPPTKKLRLPSISSWAPDLF</sequence>
<evidence type="ECO:0000256" key="6">
    <source>
        <dbReference type="ARBA" id="ARBA00023163"/>
    </source>
</evidence>
<evidence type="ECO:0000313" key="18">
    <source>
        <dbReference type="Proteomes" id="UP000305362"/>
    </source>
</evidence>
<dbReference type="SUPFAM" id="SSF57667">
    <property type="entry name" value="beta-beta-alpha zinc fingers"/>
    <property type="match status" value="1"/>
</dbReference>
<dbReference type="PRINTS" id="PR00755">
    <property type="entry name" value="AFLATOXINBRP"/>
</dbReference>
<evidence type="ECO:0000313" key="20">
    <source>
        <dbReference type="Proteomes" id="UP000307169"/>
    </source>
</evidence>
<reference evidence="18 19" key="1">
    <citation type="submission" date="2019-03" db="EMBL/GenBank/DDBJ databases">
        <title>Sequencing 25 genomes of Wallemia mellicola.</title>
        <authorList>
            <person name="Gostincar C."/>
        </authorList>
    </citation>
    <scope>NUCLEOTIDE SEQUENCE [LARGE SCALE GENOMIC DNA]</scope>
    <source>
        <strain evidence="13 20">EXF-1262</strain>
        <strain evidence="15 21">EXF-1274</strain>
        <strain evidence="17 18">EXF-1277</strain>
        <strain evidence="12 22">EXF-6152</strain>
        <strain evidence="16 23">EXF-757</strain>
        <strain evidence="14 19">EXF-8738</strain>
    </source>
</reference>
<dbReference type="PROSITE" id="PS50157">
    <property type="entry name" value="ZINC_FINGER_C2H2_2"/>
    <property type="match status" value="2"/>
</dbReference>
<evidence type="ECO:0000256" key="8">
    <source>
        <dbReference type="PROSITE-ProRule" id="PRU00042"/>
    </source>
</evidence>
<dbReference type="EMBL" id="SPRX01000015">
    <property type="protein sequence ID" value="TIC66704.1"/>
    <property type="molecule type" value="Genomic_DNA"/>
</dbReference>
<dbReference type="Gene3D" id="3.30.160.60">
    <property type="entry name" value="Classic Zinc Finger"/>
    <property type="match status" value="1"/>
</dbReference>
<dbReference type="CDD" id="cd00067">
    <property type="entry name" value="GAL4"/>
    <property type="match status" value="1"/>
</dbReference>
<keyword evidence="6" id="KW-0804">Transcription</keyword>
<evidence type="ECO:0008006" key="24">
    <source>
        <dbReference type="Google" id="ProtNLM"/>
    </source>
</evidence>
<feature type="domain" description="C2H2-type" evidence="11">
    <location>
        <begin position="48"/>
        <end position="75"/>
    </location>
</feature>
<dbReference type="PROSITE" id="PS00463">
    <property type="entry name" value="ZN2_CY6_FUNGAL_1"/>
    <property type="match status" value="1"/>
</dbReference>
<evidence type="ECO:0000313" key="17">
    <source>
        <dbReference type="EMBL" id="TIC69669.1"/>
    </source>
</evidence>
<dbReference type="EMBL" id="SPRH01000002">
    <property type="protein sequence ID" value="TIC04639.1"/>
    <property type="molecule type" value="Genomic_DNA"/>
</dbReference>
<protein>
    <recommendedName>
        <fullName evidence="24">Zn(2)-C6 fungal-type domain-containing protein</fullName>
    </recommendedName>
</protein>
<dbReference type="Proteomes" id="UP000305647">
    <property type="component" value="Unassembled WGS sequence"/>
</dbReference>
<evidence type="ECO:0000256" key="5">
    <source>
        <dbReference type="ARBA" id="ARBA00023015"/>
    </source>
</evidence>
<evidence type="ECO:0000313" key="12">
    <source>
        <dbReference type="EMBL" id="TIB80439.1"/>
    </source>
</evidence>
<keyword evidence="5" id="KW-0805">Transcription regulation</keyword>
<keyword evidence="4" id="KW-0862">Zinc</keyword>
<evidence type="ECO:0000256" key="9">
    <source>
        <dbReference type="SAM" id="MobiDB-lite"/>
    </source>
</evidence>
<dbReference type="Proteomes" id="UP000305362">
    <property type="component" value="Unassembled WGS sequence"/>
</dbReference>
<evidence type="ECO:0000256" key="7">
    <source>
        <dbReference type="ARBA" id="ARBA00023242"/>
    </source>
</evidence>
<dbReference type="Gene3D" id="4.10.240.10">
    <property type="entry name" value="Zn(2)-C6 fungal-type DNA-binding domain"/>
    <property type="match status" value="1"/>
</dbReference>
<keyword evidence="7" id="KW-0539">Nucleus</keyword>
<evidence type="ECO:0000256" key="4">
    <source>
        <dbReference type="ARBA" id="ARBA00022833"/>
    </source>
</evidence>
<dbReference type="EMBL" id="SPRW01000040">
    <property type="protein sequence ID" value="TIC63003.1"/>
    <property type="molecule type" value="Genomic_DNA"/>
</dbReference>
<proteinExistence type="predicted"/>
<dbReference type="Pfam" id="PF00096">
    <property type="entry name" value="zf-C2H2"/>
    <property type="match status" value="2"/>
</dbReference>
<keyword evidence="1" id="KW-0479">Metal-binding</keyword>
<dbReference type="EMBL" id="SPRO01000037">
    <property type="protein sequence ID" value="TIC28577.1"/>
    <property type="molecule type" value="Genomic_DNA"/>
</dbReference>
<dbReference type="Pfam" id="PF00172">
    <property type="entry name" value="Zn_clus"/>
    <property type="match status" value="1"/>
</dbReference>
<dbReference type="PROSITE" id="PS00028">
    <property type="entry name" value="ZINC_FINGER_C2H2_1"/>
    <property type="match status" value="1"/>
</dbReference>
<feature type="domain" description="Zn(2)-C6 fungal-type" evidence="10">
    <location>
        <begin position="88"/>
        <end position="118"/>
    </location>
</feature>
<evidence type="ECO:0000259" key="11">
    <source>
        <dbReference type="PROSITE" id="PS50157"/>
    </source>
</evidence>
<gene>
    <name evidence="16" type="ORF">E3Q01_01609</name>
    <name evidence="15" type="ORF">E3Q02_03220</name>
    <name evidence="17" type="ORF">E3Q03_01303</name>
    <name evidence="14" type="ORF">E3Q10_03090</name>
    <name evidence="13" type="ORF">E3Q17_00182</name>
    <name evidence="12" type="ORF">E3Q22_01929</name>
</gene>
<comment type="caution">
    <text evidence="14">The sequence shown here is derived from an EMBL/GenBank/DDBJ whole genome shotgun (WGS) entry which is preliminary data.</text>
</comment>
<dbReference type="SUPFAM" id="SSF57701">
    <property type="entry name" value="Zn2/Cys6 DNA-binding domain"/>
    <property type="match status" value="1"/>
</dbReference>
<evidence type="ECO:0000313" key="21">
    <source>
        <dbReference type="Proteomes" id="UP000309601"/>
    </source>
</evidence>
<dbReference type="Proteomes" id="UP000307169">
    <property type="component" value="Unassembled WGS sequence"/>
</dbReference>
<dbReference type="EMBL" id="SPRC01000016">
    <property type="protein sequence ID" value="TIB80439.1"/>
    <property type="molecule type" value="Genomic_DNA"/>
</dbReference>
<dbReference type="InterPro" id="IPR013087">
    <property type="entry name" value="Znf_C2H2_type"/>
</dbReference>
<evidence type="ECO:0000256" key="2">
    <source>
        <dbReference type="ARBA" id="ARBA00022737"/>
    </source>
</evidence>
<evidence type="ECO:0000313" key="13">
    <source>
        <dbReference type="EMBL" id="TIC04639.1"/>
    </source>
</evidence>
<evidence type="ECO:0000256" key="1">
    <source>
        <dbReference type="ARBA" id="ARBA00022723"/>
    </source>
</evidence>
<dbReference type="Proteomes" id="UP000310685">
    <property type="component" value="Unassembled WGS sequence"/>
</dbReference>
<dbReference type="OrthoDB" id="39175at2759"/>